<protein>
    <submittedName>
        <fullName evidence="2">Uncharacterized protein</fullName>
    </submittedName>
</protein>
<feature type="chain" id="PRO_5003914465" evidence="1">
    <location>
        <begin position="24"/>
        <end position="44"/>
    </location>
</feature>
<gene>
    <name evidence="2" type="ORF">BN137_2486</name>
</gene>
<dbReference type="AlphaFoldDB" id="K8A1X1"/>
<keyword evidence="1" id="KW-0732">Signal</keyword>
<feature type="signal peptide" evidence="1">
    <location>
        <begin position="1"/>
        <end position="23"/>
    </location>
</feature>
<proteinExistence type="predicted"/>
<evidence type="ECO:0000313" key="3">
    <source>
        <dbReference type="Proteomes" id="UP000009340"/>
    </source>
</evidence>
<sequence length="44" mass="4688">MKRSVFVLASVLSAVMLSAPVLAGIWVIEPDESQKTGLIQTEAT</sequence>
<reference evidence="2" key="1">
    <citation type="submission" date="2012-07" db="EMBL/GenBank/DDBJ databases">
        <authorList>
            <person name="Cummings C."/>
        </authorList>
    </citation>
    <scope>NUCLEOTIDE SEQUENCE</scope>
    <source>
        <strain evidence="2">1330</strain>
    </source>
</reference>
<evidence type="ECO:0000256" key="1">
    <source>
        <dbReference type="SAM" id="SignalP"/>
    </source>
</evidence>
<accession>K8A1X1</accession>
<evidence type="ECO:0000313" key="2">
    <source>
        <dbReference type="EMBL" id="CCJ73115.1"/>
    </source>
</evidence>
<dbReference type="EMBL" id="CAKW01000090">
    <property type="protein sequence ID" value="CCJ73115.1"/>
    <property type="molecule type" value="Genomic_DNA"/>
</dbReference>
<organism evidence="2 3">
    <name type="scientific">Cronobacter condimenti 1330</name>
    <dbReference type="NCBI Taxonomy" id="1073999"/>
    <lineage>
        <taxon>Bacteria</taxon>
        <taxon>Pseudomonadati</taxon>
        <taxon>Pseudomonadota</taxon>
        <taxon>Gammaproteobacteria</taxon>
        <taxon>Enterobacterales</taxon>
        <taxon>Enterobacteriaceae</taxon>
        <taxon>Cronobacter</taxon>
    </lineage>
</organism>
<name>K8A1X1_9ENTR</name>
<comment type="caution">
    <text evidence="2">The sequence shown here is derived from an EMBL/GenBank/DDBJ whole genome shotgun (WGS) entry which is preliminary data.</text>
</comment>
<dbReference type="Proteomes" id="UP000009340">
    <property type="component" value="Unassembled WGS sequence"/>
</dbReference>